<dbReference type="InterPro" id="IPR003115">
    <property type="entry name" value="ParB_N"/>
</dbReference>
<proteinExistence type="predicted"/>
<evidence type="ECO:0000313" key="2">
    <source>
        <dbReference type="EMBL" id="EBR3632821.1"/>
    </source>
</evidence>
<evidence type="ECO:0000259" key="1">
    <source>
        <dbReference type="SMART" id="SM00470"/>
    </source>
</evidence>
<gene>
    <name evidence="2" type="ORF">B7823_06865</name>
</gene>
<protein>
    <submittedName>
        <fullName evidence="2">Transcriptional regulator</fullName>
    </submittedName>
</protein>
<dbReference type="EMBL" id="AAGSAC010000010">
    <property type="protein sequence ID" value="EBR3632821.1"/>
    <property type="molecule type" value="Genomic_DNA"/>
</dbReference>
<name>A0A5U7HCK4_SALER</name>
<dbReference type="PANTHER" id="PTHR30083">
    <property type="entry name" value="TRANSCRIPTIONAL REGULATOR-RELATED"/>
    <property type="match status" value="1"/>
</dbReference>
<dbReference type="CDD" id="cd16397">
    <property type="entry name" value="IbrB_like"/>
    <property type="match status" value="1"/>
</dbReference>
<dbReference type="Gene3D" id="3.90.1530.10">
    <property type="entry name" value="Conserved hypothetical protein from pyrococcus furiosus pfu- 392566-001, ParB domain"/>
    <property type="match status" value="1"/>
</dbReference>
<dbReference type="SMART" id="SM00470">
    <property type="entry name" value="ParB"/>
    <property type="match status" value="1"/>
</dbReference>
<dbReference type="SUPFAM" id="SSF110849">
    <property type="entry name" value="ParB/Sulfiredoxin"/>
    <property type="match status" value="1"/>
</dbReference>
<feature type="domain" description="ParB-like N-terminal" evidence="1">
    <location>
        <begin position="49"/>
        <end position="146"/>
    </location>
</feature>
<dbReference type="Pfam" id="PF02195">
    <property type="entry name" value="ParB_N"/>
    <property type="match status" value="1"/>
</dbReference>
<dbReference type="AlphaFoldDB" id="A0A5U7HCK4"/>
<organism evidence="2">
    <name type="scientific">Salmonella enterica</name>
    <name type="common">Salmonella choleraesuis</name>
    <dbReference type="NCBI Taxonomy" id="28901"/>
    <lineage>
        <taxon>Bacteria</taxon>
        <taxon>Pseudomonadati</taxon>
        <taxon>Pseudomonadota</taxon>
        <taxon>Gammaproteobacteria</taxon>
        <taxon>Enterobacterales</taxon>
        <taxon>Enterobacteriaceae</taxon>
        <taxon>Salmonella</taxon>
    </lineage>
</organism>
<dbReference type="PANTHER" id="PTHR30083:SF1">
    <property type="entry name" value="TRANSCRIPTIONAL REGULATOR"/>
    <property type="match status" value="1"/>
</dbReference>
<dbReference type="GO" id="GO:0071453">
    <property type="term" value="P:cellular response to oxygen levels"/>
    <property type="evidence" value="ECO:0007669"/>
    <property type="project" value="TreeGrafter"/>
</dbReference>
<sequence length="209" mass="23881">MTLGQLTDAIDLYFSDAHCDNEKIQALNQLKMCLHKHCPFNKEPVDCVIWVKSDRVVANDYNPNVMAPAEKRLLKHSIEKDGFTQPVVVCQQEEKYLVVDGFHRHLLAKNQTNIGKRLQGYIPVTCVNIDNKEKAGRIAATIRHNRARGKHQIASMSDIVRDLSHLGWDNPRISLELGMDEDEVLRLKQISGITELFCDDEYSQAWTVK</sequence>
<comment type="caution">
    <text evidence="2">The sequence shown here is derived from an EMBL/GenBank/DDBJ whole genome shotgun (WGS) entry which is preliminary data.</text>
</comment>
<dbReference type="InterPro" id="IPR036086">
    <property type="entry name" value="ParB/Sulfiredoxin_sf"/>
</dbReference>
<accession>A0A5U7HCK4</accession>
<reference evidence="2" key="1">
    <citation type="submission" date="2018-07" db="EMBL/GenBank/DDBJ databases">
        <authorList>
            <consortium name="PulseNet: The National Subtyping Network for Foodborne Disease Surveillance"/>
            <person name="Tarr C.L."/>
            <person name="Trees E."/>
            <person name="Katz L.S."/>
            <person name="Carleton-Romer H.A."/>
            <person name="Stroika S."/>
            <person name="Kucerova Z."/>
            <person name="Roache K.F."/>
            <person name="Sabol A.L."/>
            <person name="Besser J."/>
            <person name="Gerner-Smidt P."/>
        </authorList>
    </citation>
    <scope>NUCLEOTIDE SEQUENCE</scope>
    <source>
        <strain evidence="2">PNUSAS011535</strain>
    </source>
</reference>